<proteinExistence type="predicted"/>
<keyword evidence="3 4" id="KW-0443">Lipid metabolism</keyword>
<dbReference type="PANTHER" id="PTHR14226">
    <property type="entry name" value="NEUROPATHY TARGET ESTERASE/SWISS CHEESE D.MELANOGASTER"/>
    <property type="match status" value="1"/>
</dbReference>
<evidence type="ECO:0000259" key="6">
    <source>
        <dbReference type="PROSITE" id="PS51635"/>
    </source>
</evidence>
<feature type="chain" id="PRO_5046872948" evidence="5">
    <location>
        <begin position="23"/>
        <end position="774"/>
    </location>
</feature>
<comment type="caution">
    <text evidence="7">The sequence shown here is derived from an EMBL/GenBank/DDBJ whole genome shotgun (WGS) entry which is preliminary data.</text>
</comment>
<evidence type="ECO:0000256" key="4">
    <source>
        <dbReference type="PROSITE-ProRule" id="PRU01161"/>
    </source>
</evidence>
<protein>
    <submittedName>
        <fullName evidence="7">Patatin-like phospholipase family protein</fullName>
    </submittedName>
</protein>
<dbReference type="InterPro" id="IPR002641">
    <property type="entry name" value="PNPLA_dom"/>
</dbReference>
<evidence type="ECO:0000256" key="1">
    <source>
        <dbReference type="ARBA" id="ARBA00022801"/>
    </source>
</evidence>
<feature type="active site" description="Proton acceptor" evidence="4">
    <location>
        <position position="208"/>
    </location>
</feature>
<evidence type="ECO:0000256" key="3">
    <source>
        <dbReference type="ARBA" id="ARBA00023098"/>
    </source>
</evidence>
<dbReference type="InterPro" id="IPR043864">
    <property type="entry name" value="Omp85-like_dom"/>
</dbReference>
<dbReference type="InterPro" id="IPR016035">
    <property type="entry name" value="Acyl_Trfase/lysoPLipase"/>
</dbReference>
<feature type="active site" description="Nucleophile" evidence="4">
    <location>
        <position position="64"/>
    </location>
</feature>
<evidence type="ECO:0000313" key="7">
    <source>
        <dbReference type="EMBL" id="MFD1315488.1"/>
    </source>
</evidence>
<evidence type="ECO:0000256" key="5">
    <source>
        <dbReference type="SAM" id="SignalP"/>
    </source>
</evidence>
<dbReference type="SUPFAM" id="SSF52151">
    <property type="entry name" value="FabD/lysophospholipase-like"/>
    <property type="match status" value="1"/>
</dbReference>
<accession>A0ABW3Y0W7</accession>
<dbReference type="PROSITE" id="PS51635">
    <property type="entry name" value="PNPLA"/>
    <property type="match status" value="1"/>
</dbReference>
<evidence type="ECO:0000313" key="8">
    <source>
        <dbReference type="Proteomes" id="UP001597201"/>
    </source>
</evidence>
<dbReference type="RefSeq" id="WP_377177716.1">
    <property type="nucleotide sequence ID" value="NZ_JBHTMY010000003.1"/>
</dbReference>
<dbReference type="CDD" id="cd07205">
    <property type="entry name" value="Pat_PNPLA6_PNPLA7_NTE1_like"/>
    <property type="match status" value="1"/>
</dbReference>
<feature type="short sequence motif" description="DGA/G" evidence="4">
    <location>
        <begin position="208"/>
        <end position="210"/>
    </location>
</feature>
<sequence length="774" mass="87323">MKYFKFFPFLLLSVLFVQLSPAQEKKPKVAVVLSGGGARGIAHIYTLQMLDSLGVVPDLIIGTSMGSVVGGLYAMGYSGNEIEELARTTDWESLFSGTISLRDISNEEKSEYNQYLVDFDFVKGKPKVSSAIISDQNLREYFHSLTFSVYDVKDFDDLAIPYRAMATDIVNGKEVVLSSGSLNFAMRASMSIPGVFMPLDYNETLLVDGGVLNNFPVDVAKRMGADIIIGSDVGGGMKPKEKLDNIGSLLFQTGMLSSNLKNPGNRALCDILIDHVPYLTYETGDFAKATEIYEEGKIGTLVEKQKFIELAERLKGFPQTPAKRPDVKDEFFIENITYTGISEEYLQTVKSRANFKTQTNYTTSDIKDGIDKIVGTNFFEIVSYDIKKDENDKLVLEISAVEQSKHQVKGGLHYDSYNGIGLILNYTGRNVLGNSSRLLLTLDIAEQQRGRLQYQKIFGEKRDWWSRAEAYTENLDQDFVFEGQTVDEFRYRYSYGDLQFNKNINSFKSFVGLGLLYEFTRIVPKADPDIVDNFLGLEDYRFNNFSLYAQYNHNSFDRAYFPTKGVKYKAMLSRSLYNEANVNYIDESIGDFKKPVNGFTKFTFDFEKRLSISESLTGIAGADVGFTFYDDLKSDEVDFADYAYGAKYYLGGVLTRPRRDNFVLPGLLESELAVNQFMMVELALQYNFLGLFYLKPHVNFGTVGFSDFNNYIEDAFSPDGNWKETIDPSSIFTAGVTTSIDTFLGPIDFDLSYTNDISKIRFFIGVGYQLNRSN</sequence>
<feature type="short sequence motif" description="GXGXXG" evidence="4">
    <location>
        <begin position="35"/>
        <end position="40"/>
    </location>
</feature>
<dbReference type="InterPro" id="IPR050301">
    <property type="entry name" value="NTE"/>
</dbReference>
<keyword evidence="8" id="KW-1185">Reference proteome</keyword>
<name>A0ABW3Y0W7_9FLAO</name>
<evidence type="ECO:0000256" key="2">
    <source>
        <dbReference type="ARBA" id="ARBA00022963"/>
    </source>
</evidence>
<dbReference type="Proteomes" id="UP001597201">
    <property type="component" value="Unassembled WGS sequence"/>
</dbReference>
<keyword evidence="2 4" id="KW-0442">Lipid degradation</keyword>
<feature type="domain" description="PNPLA" evidence="6">
    <location>
        <begin position="31"/>
        <end position="221"/>
    </location>
</feature>
<feature type="signal peptide" evidence="5">
    <location>
        <begin position="1"/>
        <end position="22"/>
    </location>
</feature>
<gene>
    <name evidence="7" type="ORF">ACFQ39_07655</name>
</gene>
<feature type="short sequence motif" description="GXSXG" evidence="4">
    <location>
        <begin position="62"/>
        <end position="66"/>
    </location>
</feature>
<keyword evidence="5" id="KW-0732">Signal</keyword>
<keyword evidence="1 4" id="KW-0378">Hydrolase</keyword>
<dbReference type="Pfam" id="PF19143">
    <property type="entry name" value="Omp85_2"/>
    <property type="match status" value="1"/>
</dbReference>
<reference evidence="8" key="1">
    <citation type="journal article" date="2019" name="Int. J. Syst. Evol. Microbiol.">
        <title>The Global Catalogue of Microorganisms (GCM) 10K type strain sequencing project: providing services to taxonomists for standard genome sequencing and annotation.</title>
        <authorList>
            <consortium name="The Broad Institute Genomics Platform"/>
            <consortium name="The Broad Institute Genome Sequencing Center for Infectious Disease"/>
            <person name="Wu L."/>
            <person name="Ma J."/>
        </authorList>
    </citation>
    <scope>NUCLEOTIDE SEQUENCE [LARGE SCALE GENOMIC DNA]</scope>
    <source>
        <strain evidence="8">CCUG 61485</strain>
    </source>
</reference>
<dbReference type="EMBL" id="JBHTMY010000003">
    <property type="protein sequence ID" value="MFD1315488.1"/>
    <property type="molecule type" value="Genomic_DNA"/>
</dbReference>
<dbReference type="Pfam" id="PF01734">
    <property type="entry name" value="Patatin"/>
    <property type="match status" value="1"/>
</dbReference>
<dbReference type="Gene3D" id="2.40.160.50">
    <property type="entry name" value="membrane protein fhac: a member of the omp85/tpsb transporter family"/>
    <property type="match status" value="1"/>
</dbReference>
<dbReference type="Gene3D" id="3.40.1090.10">
    <property type="entry name" value="Cytosolic phospholipase A2 catalytic domain"/>
    <property type="match status" value="1"/>
</dbReference>
<organism evidence="7 8">
    <name type="scientific">Namhaeicola litoreus</name>
    <dbReference type="NCBI Taxonomy" id="1052145"/>
    <lineage>
        <taxon>Bacteria</taxon>
        <taxon>Pseudomonadati</taxon>
        <taxon>Bacteroidota</taxon>
        <taxon>Flavobacteriia</taxon>
        <taxon>Flavobacteriales</taxon>
        <taxon>Flavobacteriaceae</taxon>
        <taxon>Namhaeicola</taxon>
    </lineage>
</organism>
<dbReference type="PANTHER" id="PTHR14226:SF76">
    <property type="entry name" value="NTE FAMILY PROTEIN RSSA"/>
    <property type="match status" value="1"/>
</dbReference>